<dbReference type="InterPro" id="IPR018654">
    <property type="entry name" value="YjhX_toxin"/>
</dbReference>
<dbReference type="EMBL" id="SACQ01000001">
    <property type="protein sequence ID" value="RVU32533.1"/>
    <property type="molecule type" value="Genomic_DNA"/>
</dbReference>
<dbReference type="Proteomes" id="UP000282818">
    <property type="component" value="Unassembled WGS sequence"/>
</dbReference>
<comment type="caution">
    <text evidence="1">The sequence shown here is derived from an EMBL/GenBank/DDBJ whole genome shotgun (WGS) entry which is preliminary data.</text>
</comment>
<proteinExistence type="predicted"/>
<gene>
    <name evidence="1" type="ORF">EOE65_02465</name>
</gene>
<reference evidence="1 2" key="1">
    <citation type="submission" date="2019-01" db="EMBL/GenBank/DDBJ databases">
        <authorList>
            <person name="Chen W.-M."/>
        </authorList>
    </citation>
    <scope>NUCLEOTIDE SEQUENCE [LARGE SCALE GENOMIC DNA]</scope>
    <source>
        <strain evidence="1 2">HPM-16</strain>
    </source>
</reference>
<evidence type="ECO:0000313" key="1">
    <source>
        <dbReference type="EMBL" id="RVU32533.1"/>
    </source>
</evidence>
<keyword evidence="2" id="KW-1185">Reference proteome</keyword>
<sequence length="85" mass="9824">MNISKQEQRVLHILALGGLIRYQRRESGKVREVTCYTREGHVFSGCSVDTFQSLKHKKLIRSKNSQPYRITKLGATSVQSQMMQR</sequence>
<protein>
    <submittedName>
        <fullName evidence="1">Uncharacterized protein</fullName>
    </submittedName>
</protein>
<accession>A0A437QDR3</accession>
<dbReference type="AlphaFoldDB" id="A0A437QDR3"/>
<organism evidence="1 2">
    <name type="scientific">Neptunomonas marina</name>
    <dbReference type="NCBI Taxonomy" id="1815562"/>
    <lineage>
        <taxon>Bacteria</taxon>
        <taxon>Pseudomonadati</taxon>
        <taxon>Pseudomonadota</taxon>
        <taxon>Gammaproteobacteria</taxon>
        <taxon>Oceanospirillales</taxon>
        <taxon>Oceanospirillaceae</taxon>
        <taxon>Neptunomonas</taxon>
    </lineage>
</organism>
<dbReference type="RefSeq" id="WP_127692702.1">
    <property type="nucleotide sequence ID" value="NZ_SACQ01000001.1"/>
</dbReference>
<name>A0A437QDR3_9GAMM</name>
<evidence type="ECO:0000313" key="2">
    <source>
        <dbReference type="Proteomes" id="UP000282818"/>
    </source>
</evidence>
<dbReference type="Pfam" id="PF09857">
    <property type="entry name" value="YjhX_toxin"/>
    <property type="match status" value="1"/>
</dbReference>
<dbReference type="NCBIfam" id="NF010240">
    <property type="entry name" value="PRK13687.1"/>
    <property type="match status" value="1"/>
</dbReference>